<evidence type="ECO:0000256" key="3">
    <source>
        <dbReference type="ARBA" id="ARBA00022707"/>
    </source>
</evidence>
<comment type="cofactor">
    <cofactor evidence="1">
        <name>Mg(2+)</name>
        <dbReference type="ChEBI" id="CHEBI:18420"/>
    </cofactor>
</comment>
<dbReference type="GO" id="GO:0005737">
    <property type="term" value="C:cytoplasm"/>
    <property type="evidence" value="ECO:0007669"/>
    <property type="project" value="UniProtKB-ARBA"/>
</dbReference>
<keyword evidence="10" id="KW-0807">Transducer</keyword>
<feature type="binding site" evidence="14">
    <location>
        <position position="48"/>
    </location>
    <ligand>
        <name>Mg(2+)</name>
        <dbReference type="ChEBI" id="CHEBI:18420"/>
    </ligand>
</feature>
<dbReference type="GO" id="GO:0000750">
    <property type="term" value="P:pheromone-dependent signal transduction involved in conjugation with cellular fusion"/>
    <property type="evidence" value="ECO:0007669"/>
    <property type="project" value="TreeGrafter"/>
</dbReference>
<gene>
    <name evidence="15" type="ORF">RHS01_03718</name>
</gene>
<evidence type="ECO:0000256" key="10">
    <source>
        <dbReference type="ARBA" id="ARBA00023224"/>
    </source>
</evidence>
<keyword evidence="6" id="KW-0378">Hydrolase</keyword>
<evidence type="ECO:0000256" key="14">
    <source>
        <dbReference type="PIRSR" id="PIRSR601019-2"/>
    </source>
</evidence>
<evidence type="ECO:0000256" key="2">
    <source>
        <dbReference type="ARBA" id="ARBA00011356"/>
    </source>
</evidence>
<protein>
    <recommendedName>
        <fullName evidence="12">Guanine nucleotide-binding protein subunit alpha</fullName>
    </recommendedName>
</protein>
<dbReference type="Gene3D" id="1.10.400.10">
    <property type="entry name" value="GI Alpha 1, domain 2-like"/>
    <property type="match status" value="1"/>
</dbReference>
<dbReference type="InterPro" id="IPR001019">
    <property type="entry name" value="Gprotein_alpha_su"/>
</dbReference>
<dbReference type="AlphaFoldDB" id="A0A8H7IFB4"/>
<comment type="subunit">
    <text evidence="2">G proteins are composed of 3 units; alpha, beta and gamma. The alpha chain contains the guanine nucleotide binding site.</text>
</comment>
<name>A0A8H7IFB4_9AGAM</name>
<dbReference type="PANTHER" id="PTHR10218:SF302">
    <property type="entry name" value="GUANINE NUCLEOTIDE-BINDING PROTEIN ALPHA-5 SUBUNIT"/>
    <property type="match status" value="1"/>
</dbReference>
<keyword evidence="4 14" id="KW-0479">Metal-binding</keyword>
<evidence type="ECO:0000256" key="1">
    <source>
        <dbReference type="ARBA" id="ARBA00001946"/>
    </source>
</evidence>
<feature type="binding site" evidence="13">
    <location>
        <begin position="150"/>
        <end position="151"/>
    </location>
    <ligand>
        <name>GTP</name>
        <dbReference type="ChEBI" id="CHEBI:37565"/>
    </ligand>
</feature>
<dbReference type="FunFam" id="3.40.50.300:FF:000692">
    <property type="entry name" value="Guanine nucleotide-binding protein subunit alpha"/>
    <property type="match status" value="1"/>
</dbReference>
<dbReference type="SMART" id="SM00275">
    <property type="entry name" value="G_alpha"/>
    <property type="match status" value="1"/>
</dbReference>
<evidence type="ECO:0000313" key="16">
    <source>
        <dbReference type="Proteomes" id="UP000614334"/>
    </source>
</evidence>
<dbReference type="GO" id="GO:0005834">
    <property type="term" value="C:heterotrimeric G-protein complex"/>
    <property type="evidence" value="ECO:0007669"/>
    <property type="project" value="InterPro"/>
</dbReference>
<dbReference type="Pfam" id="PF00503">
    <property type="entry name" value="G-alpha"/>
    <property type="match status" value="1"/>
</dbReference>
<feature type="binding site" evidence="13">
    <location>
        <begin position="175"/>
        <end position="181"/>
    </location>
    <ligand>
        <name>GTP</name>
        <dbReference type="ChEBI" id="CHEBI:37565"/>
    </ligand>
</feature>
<keyword evidence="9" id="KW-0564">Palmitate</keyword>
<sequence length="328" mass="37245">MGCTQSTGMDDEGKARNDEIESQLKKDRMNAKNEIKMLLLGAGESGKSTVLKQMKLIHHGGYNNQERESYKEIIFSNTLQSMRAILEAMPALDLQLQPQNDARRGIVMALPGQMETDSLPPDVADSLLNLWQDPGVREAVRRSREFQLNDSATYYFNSLERMSSAAYLPTDQDILRSRVKTTGITETTFRNVTALVFLVSLSEYDQMLYEDESVNRMQEALTLFDSICNSRWFVKTSIILFLNKIDLFAEKLPHSPMADYFPDYTGGDNYDAACDYLLHRFVSLNQSAASKQIYAHYTCATDTQQIKFVLSAIQDILLQIHLRECGLL</sequence>
<evidence type="ECO:0000313" key="15">
    <source>
        <dbReference type="EMBL" id="KAF8756998.1"/>
    </source>
</evidence>
<accession>A0A8H7IFB4</accession>
<evidence type="ECO:0000256" key="9">
    <source>
        <dbReference type="ARBA" id="ARBA00023139"/>
    </source>
</evidence>
<feature type="binding site" evidence="13">
    <location>
        <begin position="44"/>
        <end position="49"/>
    </location>
    <ligand>
        <name>GTP</name>
        <dbReference type="ChEBI" id="CHEBI:37565"/>
    </ligand>
</feature>
<dbReference type="GO" id="GO:0007186">
    <property type="term" value="P:G protein-coupled receptor signaling pathway"/>
    <property type="evidence" value="ECO:0007669"/>
    <property type="project" value="InterPro"/>
</dbReference>
<organism evidence="15 16">
    <name type="scientific">Rhizoctonia solani</name>
    <dbReference type="NCBI Taxonomy" id="456999"/>
    <lineage>
        <taxon>Eukaryota</taxon>
        <taxon>Fungi</taxon>
        <taxon>Dikarya</taxon>
        <taxon>Basidiomycota</taxon>
        <taxon>Agaricomycotina</taxon>
        <taxon>Agaricomycetes</taxon>
        <taxon>Cantharellales</taxon>
        <taxon>Ceratobasidiaceae</taxon>
        <taxon>Rhizoctonia</taxon>
    </lineage>
</organism>
<dbReference type="EMBL" id="JACYCF010000005">
    <property type="protein sequence ID" value="KAF8756998.1"/>
    <property type="molecule type" value="Genomic_DNA"/>
</dbReference>
<dbReference type="InterPro" id="IPR011025">
    <property type="entry name" value="GproteinA_insert"/>
</dbReference>
<dbReference type="GO" id="GO:0007010">
    <property type="term" value="P:cytoskeleton organization"/>
    <property type="evidence" value="ECO:0007669"/>
    <property type="project" value="UniProtKB-ARBA"/>
</dbReference>
<feature type="binding site" evidence="14">
    <location>
        <position position="181"/>
    </location>
    <ligand>
        <name>Mg(2+)</name>
        <dbReference type="ChEBI" id="CHEBI:18420"/>
    </ligand>
</feature>
<dbReference type="FunFam" id="1.10.400.10:FF:000007">
    <property type="entry name" value="Guanine nucleotide-binding protein subunit alpha"/>
    <property type="match status" value="1"/>
</dbReference>
<evidence type="ECO:0000256" key="11">
    <source>
        <dbReference type="ARBA" id="ARBA00023288"/>
    </source>
</evidence>
<dbReference type="SUPFAM" id="SSF47895">
    <property type="entry name" value="Transducin (alpha subunit), insertion domain"/>
    <property type="match status" value="1"/>
</dbReference>
<evidence type="ECO:0000256" key="7">
    <source>
        <dbReference type="ARBA" id="ARBA00022842"/>
    </source>
</evidence>
<dbReference type="PRINTS" id="PR01241">
    <property type="entry name" value="GPROTEINAFNG"/>
</dbReference>
<comment type="caution">
    <text evidence="15">The sequence shown here is derived from an EMBL/GenBank/DDBJ whole genome shotgun (WGS) entry which is preliminary data.</text>
</comment>
<keyword evidence="7 14" id="KW-0460">Magnesium</keyword>
<dbReference type="CDD" id="cd00066">
    <property type="entry name" value="G-alpha"/>
    <property type="match status" value="1"/>
</dbReference>
<feature type="binding site" evidence="13">
    <location>
        <begin position="243"/>
        <end position="246"/>
    </location>
    <ligand>
        <name>GTP</name>
        <dbReference type="ChEBI" id="CHEBI:37565"/>
    </ligand>
</feature>
<dbReference type="PROSITE" id="PS51882">
    <property type="entry name" value="G_ALPHA"/>
    <property type="match status" value="1"/>
</dbReference>
<dbReference type="GO" id="GO:0001664">
    <property type="term" value="F:G protein-coupled receptor binding"/>
    <property type="evidence" value="ECO:0007669"/>
    <property type="project" value="InterPro"/>
</dbReference>
<dbReference type="GO" id="GO:0003924">
    <property type="term" value="F:GTPase activity"/>
    <property type="evidence" value="ECO:0007669"/>
    <property type="project" value="InterPro"/>
</dbReference>
<feature type="binding site" evidence="13">
    <location>
        <position position="300"/>
    </location>
    <ligand>
        <name>GTP</name>
        <dbReference type="ChEBI" id="CHEBI:37565"/>
    </ligand>
</feature>
<dbReference type="GO" id="GO:0046872">
    <property type="term" value="F:metal ion binding"/>
    <property type="evidence" value="ECO:0007669"/>
    <property type="project" value="UniProtKB-KW"/>
</dbReference>
<dbReference type="InterPro" id="IPR002975">
    <property type="entry name" value="Fungi_Gprotein_alpha"/>
</dbReference>
<evidence type="ECO:0000256" key="4">
    <source>
        <dbReference type="ARBA" id="ARBA00022723"/>
    </source>
</evidence>
<dbReference type="FunFam" id="3.40.50.300:FF:002307">
    <property type="entry name" value="Guanine nucleotide-binding protein G(k) subunit alpha"/>
    <property type="match status" value="1"/>
</dbReference>
<evidence type="ECO:0000256" key="12">
    <source>
        <dbReference type="ARBA" id="ARBA00072426"/>
    </source>
</evidence>
<dbReference type="InterPro" id="IPR027417">
    <property type="entry name" value="P-loop_NTPase"/>
</dbReference>
<dbReference type="PRINTS" id="PR00318">
    <property type="entry name" value="GPROTEINA"/>
</dbReference>
<evidence type="ECO:0000256" key="8">
    <source>
        <dbReference type="ARBA" id="ARBA00023134"/>
    </source>
</evidence>
<dbReference type="Proteomes" id="UP000614334">
    <property type="component" value="Unassembled WGS sequence"/>
</dbReference>
<evidence type="ECO:0000256" key="5">
    <source>
        <dbReference type="ARBA" id="ARBA00022741"/>
    </source>
</evidence>
<dbReference type="SUPFAM" id="SSF52540">
    <property type="entry name" value="P-loop containing nucleoside triphosphate hydrolases"/>
    <property type="match status" value="1"/>
</dbReference>
<keyword evidence="11" id="KW-0449">Lipoprotein</keyword>
<keyword evidence="5 13" id="KW-0547">Nucleotide-binding</keyword>
<keyword evidence="8 13" id="KW-0342">GTP-binding</keyword>
<proteinExistence type="predicted"/>
<evidence type="ECO:0000256" key="13">
    <source>
        <dbReference type="PIRSR" id="PIRSR601019-1"/>
    </source>
</evidence>
<dbReference type="PANTHER" id="PTHR10218">
    <property type="entry name" value="GTP-BINDING PROTEIN ALPHA SUBUNIT"/>
    <property type="match status" value="1"/>
</dbReference>
<reference evidence="15" key="1">
    <citation type="submission" date="2020-09" db="EMBL/GenBank/DDBJ databases">
        <title>Comparative genome analyses of four rice-infecting Rhizoctonia solani isolates reveal extensive enrichment of homogalacturonan modification genes.</title>
        <authorList>
            <person name="Lee D.-Y."/>
            <person name="Jeon J."/>
            <person name="Kim K.-T."/>
            <person name="Cheong K."/>
            <person name="Song H."/>
            <person name="Choi G."/>
            <person name="Ko J."/>
            <person name="Opiyo S.O."/>
            <person name="Zuo S."/>
            <person name="Madhav S."/>
            <person name="Lee Y.-H."/>
            <person name="Wang G.-L."/>
        </authorList>
    </citation>
    <scope>NUCLEOTIDE SEQUENCE</scope>
    <source>
        <strain evidence="15">AG1-IA B2</strain>
    </source>
</reference>
<dbReference type="GO" id="GO:0005525">
    <property type="term" value="F:GTP binding"/>
    <property type="evidence" value="ECO:0007669"/>
    <property type="project" value="UniProtKB-KW"/>
</dbReference>
<keyword evidence="3" id="KW-0519">Myristate</keyword>
<evidence type="ECO:0000256" key="6">
    <source>
        <dbReference type="ARBA" id="ARBA00022801"/>
    </source>
</evidence>
<dbReference type="GO" id="GO:0031683">
    <property type="term" value="F:G-protein beta/gamma-subunit complex binding"/>
    <property type="evidence" value="ECO:0007669"/>
    <property type="project" value="InterPro"/>
</dbReference>
<dbReference type="Gene3D" id="3.40.50.300">
    <property type="entry name" value="P-loop containing nucleotide triphosphate hydrolases"/>
    <property type="match status" value="2"/>
</dbReference>